<evidence type="ECO:0000313" key="3">
    <source>
        <dbReference type="Proteomes" id="UP000193307"/>
    </source>
</evidence>
<proteinExistence type="predicted"/>
<sequence length="62" mass="6876">MDKKTEDSKTKFCKTKRLLTKPTAIVTHFFDTVWAAGVSVAAAMAFSTSIHWRKALCAPYAP</sequence>
<name>A0A1Y5SXD4_9RHOB</name>
<keyword evidence="1" id="KW-0472">Membrane</keyword>
<keyword evidence="1" id="KW-0812">Transmembrane</keyword>
<dbReference type="AlphaFoldDB" id="A0A1Y5SXD4"/>
<dbReference type="RefSeq" id="WP_085849441.1">
    <property type="nucleotide sequence ID" value="NZ_FNZV01000005.1"/>
</dbReference>
<dbReference type="Proteomes" id="UP000193307">
    <property type="component" value="Unassembled WGS sequence"/>
</dbReference>
<protein>
    <submittedName>
        <fullName evidence="2">Uncharacterized protein</fullName>
    </submittedName>
</protein>
<dbReference type="EMBL" id="FWFW01000006">
    <property type="protein sequence ID" value="SLN47258.1"/>
    <property type="molecule type" value="Genomic_DNA"/>
</dbReference>
<evidence type="ECO:0000256" key="1">
    <source>
        <dbReference type="SAM" id="Phobius"/>
    </source>
</evidence>
<evidence type="ECO:0000313" key="2">
    <source>
        <dbReference type="EMBL" id="SLN47258.1"/>
    </source>
</evidence>
<feature type="transmembrane region" description="Helical" evidence="1">
    <location>
        <begin position="25"/>
        <end position="46"/>
    </location>
</feature>
<reference evidence="2 3" key="1">
    <citation type="submission" date="2017-03" db="EMBL/GenBank/DDBJ databases">
        <authorList>
            <person name="Afonso C.L."/>
            <person name="Miller P.J."/>
            <person name="Scott M.A."/>
            <person name="Spackman E."/>
            <person name="Goraichik I."/>
            <person name="Dimitrov K.M."/>
            <person name="Suarez D.L."/>
            <person name="Swayne D.E."/>
        </authorList>
    </citation>
    <scope>NUCLEOTIDE SEQUENCE [LARGE SCALE GENOMIC DNA]</scope>
    <source>
        <strain evidence="2 3">CECT 7971</strain>
    </source>
</reference>
<keyword evidence="1" id="KW-1133">Transmembrane helix</keyword>
<accession>A0A1Y5SXD4</accession>
<gene>
    <name evidence="2" type="ORF">PAM7971_02321</name>
</gene>
<keyword evidence="3" id="KW-1185">Reference proteome</keyword>
<organism evidence="2 3">
    <name type="scientific">Pacificibacter marinus</name>
    <dbReference type="NCBI Taxonomy" id="658057"/>
    <lineage>
        <taxon>Bacteria</taxon>
        <taxon>Pseudomonadati</taxon>
        <taxon>Pseudomonadota</taxon>
        <taxon>Alphaproteobacteria</taxon>
        <taxon>Rhodobacterales</taxon>
        <taxon>Roseobacteraceae</taxon>
        <taxon>Pacificibacter</taxon>
    </lineage>
</organism>